<evidence type="ECO:0000259" key="2">
    <source>
        <dbReference type="Pfam" id="PF26130"/>
    </source>
</evidence>
<name>A0A2I0HXC6_PUNGR</name>
<proteinExistence type="predicted"/>
<comment type="caution">
    <text evidence="3">The sequence shown here is derived from an EMBL/GenBank/DDBJ whole genome shotgun (WGS) entry which is preliminary data.</text>
</comment>
<dbReference type="Proteomes" id="UP000233551">
    <property type="component" value="Unassembled WGS sequence"/>
</dbReference>
<dbReference type="InterPro" id="IPR058594">
    <property type="entry name" value="PB1-like_dom_pln"/>
</dbReference>
<feature type="region of interest" description="Disordered" evidence="1">
    <location>
        <begin position="195"/>
        <end position="220"/>
    </location>
</feature>
<protein>
    <recommendedName>
        <fullName evidence="2">PB1-like domain-containing protein</fullName>
    </recommendedName>
</protein>
<sequence length="541" mass="61767">MAFVPEDEGRFRNEQDVTPLYVEGSQHFTIEYHNGGKFERGKIHTVYVGGELDFADFVSVEYISLLEIDAHVKELGISGFAYYFWTTDVEKLGDSLEKLQTDEDTLKMANQAVREENYVHIYIVTKSAQEVLVEYMKEEQARKVPSNVRIEELEDENTPMPMQRPKDIRSRRRPLLIGWHADDGGLANENMGEEHTMEANRDADKAGDGSVRGGKDRVESSGINATMNDINLEDIDWDDLNLEEIDKLTSSATLNATATSTIGHAMKGQERTGRESVEDIISNFNDSDFDINDDVEQVEANVTMAEGIQHGGEREEADHEAQGGEVQHEEVEGGEAEHEETEGGEAEPEEAEGAWEAGDHGDESDGFQSVHSDDEDETRQRLPEFRPERDMEDPKFLRGMLFPTTKVLKQAVRHYAILNKGLVQSLEELFPNAEKRFCTRHLWKNLCTIQTIKKGKELKDLLWTAAKATYPAEFFRAMEVLKREDEKAWQWLQDKNPSQWWILEARDKPILTLLETIGTQLMKRMVLKRKVAEKYTDHHMG</sequence>
<feature type="compositionally biased region" description="Acidic residues" evidence="1">
    <location>
        <begin position="332"/>
        <end position="353"/>
    </location>
</feature>
<dbReference type="EMBL" id="PGOL01004889">
    <property type="protein sequence ID" value="PKI36364.1"/>
    <property type="molecule type" value="Genomic_DNA"/>
</dbReference>
<feature type="compositionally biased region" description="Basic and acidic residues" evidence="1">
    <location>
        <begin position="195"/>
        <end position="219"/>
    </location>
</feature>
<keyword evidence="4" id="KW-1185">Reference proteome</keyword>
<dbReference type="PANTHER" id="PTHR31973:SF187">
    <property type="entry name" value="MUTATOR TRANSPOSASE MUDRA PROTEIN"/>
    <property type="match status" value="1"/>
</dbReference>
<reference evidence="3 4" key="1">
    <citation type="submission" date="2017-11" db="EMBL/GenBank/DDBJ databases">
        <title>De-novo sequencing of pomegranate (Punica granatum L.) genome.</title>
        <authorList>
            <person name="Akparov Z."/>
            <person name="Amiraslanov A."/>
            <person name="Hajiyeva S."/>
            <person name="Abbasov M."/>
            <person name="Kaur K."/>
            <person name="Hamwieh A."/>
            <person name="Solovyev V."/>
            <person name="Salamov A."/>
            <person name="Braich B."/>
            <person name="Kosarev P."/>
            <person name="Mahmoud A."/>
            <person name="Hajiyev E."/>
            <person name="Babayeva S."/>
            <person name="Izzatullayeva V."/>
            <person name="Mammadov A."/>
            <person name="Mammadov A."/>
            <person name="Sharifova S."/>
            <person name="Ojaghi J."/>
            <person name="Eynullazada K."/>
            <person name="Bayramov B."/>
            <person name="Abdulazimova A."/>
            <person name="Shahmuradov I."/>
        </authorList>
    </citation>
    <scope>NUCLEOTIDE SEQUENCE [LARGE SCALE GENOMIC DNA]</scope>
    <source>
        <strain evidence="4">cv. AG2017</strain>
        <tissue evidence="3">Leaf</tissue>
    </source>
</reference>
<evidence type="ECO:0000313" key="3">
    <source>
        <dbReference type="EMBL" id="PKI36364.1"/>
    </source>
</evidence>
<accession>A0A2I0HXC6</accession>
<dbReference type="Pfam" id="PF26130">
    <property type="entry name" value="PB1-like"/>
    <property type="match status" value="1"/>
</dbReference>
<gene>
    <name evidence="3" type="ORF">CRG98_043248</name>
</gene>
<feature type="domain" description="PB1-like" evidence="2">
    <location>
        <begin position="26"/>
        <end position="124"/>
    </location>
</feature>
<dbReference type="PANTHER" id="PTHR31973">
    <property type="entry name" value="POLYPROTEIN, PUTATIVE-RELATED"/>
    <property type="match status" value="1"/>
</dbReference>
<dbReference type="AlphaFoldDB" id="A0A2I0HXC6"/>
<organism evidence="3 4">
    <name type="scientific">Punica granatum</name>
    <name type="common">Pomegranate</name>
    <dbReference type="NCBI Taxonomy" id="22663"/>
    <lineage>
        <taxon>Eukaryota</taxon>
        <taxon>Viridiplantae</taxon>
        <taxon>Streptophyta</taxon>
        <taxon>Embryophyta</taxon>
        <taxon>Tracheophyta</taxon>
        <taxon>Spermatophyta</taxon>
        <taxon>Magnoliopsida</taxon>
        <taxon>eudicotyledons</taxon>
        <taxon>Gunneridae</taxon>
        <taxon>Pentapetalae</taxon>
        <taxon>rosids</taxon>
        <taxon>malvids</taxon>
        <taxon>Myrtales</taxon>
        <taxon>Lythraceae</taxon>
        <taxon>Punica</taxon>
    </lineage>
</organism>
<feature type="region of interest" description="Disordered" evidence="1">
    <location>
        <begin position="310"/>
        <end position="390"/>
    </location>
</feature>
<evidence type="ECO:0000256" key="1">
    <source>
        <dbReference type="SAM" id="MobiDB-lite"/>
    </source>
</evidence>
<evidence type="ECO:0000313" key="4">
    <source>
        <dbReference type="Proteomes" id="UP000233551"/>
    </source>
</evidence>
<feature type="compositionally biased region" description="Basic and acidic residues" evidence="1">
    <location>
        <begin position="311"/>
        <end position="331"/>
    </location>
</feature>
<feature type="compositionally biased region" description="Basic and acidic residues" evidence="1">
    <location>
        <begin position="378"/>
        <end position="390"/>
    </location>
</feature>